<dbReference type="OrthoDB" id="5303703at2759"/>
<dbReference type="SMART" id="SM00066">
    <property type="entry name" value="GAL4"/>
    <property type="match status" value="2"/>
</dbReference>
<feature type="domain" description="Zn(2)-C6 fungal-type" evidence="3">
    <location>
        <begin position="222"/>
        <end position="257"/>
    </location>
</feature>
<accession>A0A1Y1ZTJ3</accession>
<feature type="region of interest" description="Disordered" evidence="2">
    <location>
        <begin position="1"/>
        <end position="92"/>
    </location>
</feature>
<feature type="region of interest" description="Disordered" evidence="2">
    <location>
        <begin position="601"/>
        <end position="621"/>
    </location>
</feature>
<evidence type="ECO:0000313" key="4">
    <source>
        <dbReference type="EMBL" id="ORY13566.1"/>
    </source>
</evidence>
<feature type="domain" description="Zn(2)-C6 fungal-type" evidence="3">
    <location>
        <begin position="306"/>
        <end position="340"/>
    </location>
</feature>
<dbReference type="GO" id="GO:0000981">
    <property type="term" value="F:DNA-binding transcription factor activity, RNA polymerase II-specific"/>
    <property type="evidence" value="ECO:0007669"/>
    <property type="project" value="InterPro"/>
</dbReference>
<dbReference type="InterPro" id="IPR001138">
    <property type="entry name" value="Zn2Cys6_DnaBD"/>
</dbReference>
<proteinExistence type="predicted"/>
<dbReference type="AlphaFoldDB" id="A0A1Y1ZTJ3"/>
<sequence length="653" mass="72912">MDQQENDRQPAKNARVNFGLGTAADFGPPEPGGSGPADGNASSRASSPCSWGRRTPKPIYELRQNVNRDVPTTWLDRDATGNYDPEEDAKKEKLRKAKLKEAKAKVRKLGKQQVNEQKGKVEKLIVGLRFPSGYGSVRNIIDDEENWPEHWSDVDPEDERERQARRALYRQRTPGLEPQVPIPDPKKNSGVDDLTGYPAARGCVQCRLHGISCSMVQNGGWPCEGCKQSKLDCKPITEPEIKGKCLRCEKDKAECSFEENGDQRGMCDRCIIDECDDCVAGPVEGHEPQRIDLDKLLYGPNRKYKDCTECRQEGKKCSIKRFSTKPPCKRCARDKIGCTFYDIEGEPKKHERKKRGATAAEEAVPLDGEAVKPKTSLFSAADLADLDDVDGVELEREETPELRMEDTTGNHGVVTTIWTSYAHPIAFNAKTRDRNLDCNWCQMPTFSLLGYFEVKAHALRWDNGLGFTELQGGHRETNDENVMCQDCTTTRLQIMLCNGHDVVHIPGGDPDGFEECANQLLNAESGSDGLKWQLQRWCSICFSVATHKCCTAQTSVEEANENESEMVFGCGLRFCDRCERRYREEFEGVLEDMVAAVDKEPKMRSLDSGDDSGTSEKPRADVGFLSTGGLLMANILREAEAMGLEEDDSGGYY</sequence>
<dbReference type="Proteomes" id="UP000193144">
    <property type="component" value="Unassembled WGS sequence"/>
</dbReference>
<dbReference type="STRING" id="1231657.A0A1Y1ZTJ3"/>
<evidence type="ECO:0000256" key="2">
    <source>
        <dbReference type="SAM" id="MobiDB-lite"/>
    </source>
</evidence>
<organism evidence="4 5">
    <name type="scientific">Clohesyomyces aquaticus</name>
    <dbReference type="NCBI Taxonomy" id="1231657"/>
    <lineage>
        <taxon>Eukaryota</taxon>
        <taxon>Fungi</taxon>
        <taxon>Dikarya</taxon>
        <taxon>Ascomycota</taxon>
        <taxon>Pezizomycotina</taxon>
        <taxon>Dothideomycetes</taxon>
        <taxon>Pleosporomycetidae</taxon>
        <taxon>Pleosporales</taxon>
        <taxon>Lindgomycetaceae</taxon>
        <taxon>Clohesyomyces</taxon>
    </lineage>
</organism>
<comment type="caution">
    <text evidence="4">The sequence shown here is derived from an EMBL/GenBank/DDBJ whole genome shotgun (WGS) entry which is preliminary data.</text>
</comment>
<protein>
    <recommendedName>
        <fullName evidence="3">Zn(2)-C6 fungal-type domain-containing protein</fullName>
    </recommendedName>
</protein>
<keyword evidence="1" id="KW-0539">Nucleus</keyword>
<keyword evidence="5" id="KW-1185">Reference proteome</keyword>
<evidence type="ECO:0000313" key="5">
    <source>
        <dbReference type="Proteomes" id="UP000193144"/>
    </source>
</evidence>
<dbReference type="EMBL" id="MCFA01000040">
    <property type="protein sequence ID" value="ORY13566.1"/>
    <property type="molecule type" value="Genomic_DNA"/>
</dbReference>
<feature type="region of interest" description="Disordered" evidence="2">
    <location>
        <begin position="168"/>
        <end position="189"/>
    </location>
</feature>
<reference evidence="4 5" key="1">
    <citation type="submission" date="2016-07" db="EMBL/GenBank/DDBJ databases">
        <title>Pervasive Adenine N6-methylation of Active Genes in Fungi.</title>
        <authorList>
            <consortium name="DOE Joint Genome Institute"/>
            <person name="Mondo S.J."/>
            <person name="Dannebaum R.O."/>
            <person name="Kuo R.C."/>
            <person name="Labutti K."/>
            <person name="Haridas S."/>
            <person name="Kuo A."/>
            <person name="Salamov A."/>
            <person name="Ahrendt S.R."/>
            <person name="Lipzen A."/>
            <person name="Sullivan W."/>
            <person name="Andreopoulos W.B."/>
            <person name="Clum A."/>
            <person name="Lindquist E."/>
            <person name="Daum C."/>
            <person name="Ramamoorthy G.K."/>
            <person name="Gryganskyi A."/>
            <person name="Culley D."/>
            <person name="Magnuson J.K."/>
            <person name="James T.Y."/>
            <person name="O'Malley M.A."/>
            <person name="Stajich J.E."/>
            <person name="Spatafora J.W."/>
            <person name="Visel A."/>
            <person name="Grigoriev I.V."/>
        </authorList>
    </citation>
    <scope>NUCLEOTIDE SEQUENCE [LARGE SCALE GENOMIC DNA]</scope>
    <source>
        <strain evidence="4 5">CBS 115471</strain>
    </source>
</reference>
<dbReference type="GO" id="GO:0008270">
    <property type="term" value="F:zinc ion binding"/>
    <property type="evidence" value="ECO:0007669"/>
    <property type="project" value="InterPro"/>
</dbReference>
<evidence type="ECO:0000256" key="1">
    <source>
        <dbReference type="ARBA" id="ARBA00023242"/>
    </source>
</evidence>
<gene>
    <name evidence="4" type="ORF">BCR34DRAFT_561737</name>
</gene>
<feature type="compositionally biased region" description="Basic and acidic residues" evidence="2">
    <location>
        <begin position="1"/>
        <end position="10"/>
    </location>
</feature>
<name>A0A1Y1ZTJ3_9PLEO</name>
<dbReference type="PROSITE" id="PS50048">
    <property type="entry name" value="ZN2_CY6_FUNGAL_2"/>
    <property type="match status" value="2"/>
</dbReference>
<feature type="compositionally biased region" description="Polar residues" evidence="2">
    <location>
        <begin position="40"/>
        <end position="49"/>
    </location>
</feature>
<evidence type="ECO:0000259" key="3">
    <source>
        <dbReference type="PROSITE" id="PS50048"/>
    </source>
</evidence>